<feature type="compositionally biased region" description="Polar residues" evidence="9">
    <location>
        <begin position="33"/>
        <end position="52"/>
    </location>
</feature>
<evidence type="ECO:0000256" key="7">
    <source>
        <dbReference type="ARBA" id="ARBA00024739"/>
    </source>
</evidence>
<dbReference type="NCBIfam" id="TIGR03824">
    <property type="entry name" value="FlgM_jcvi"/>
    <property type="match status" value="1"/>
</dbReference>
<dbReference type="AlphaFoldDB" id="A0A0L7TIJ9"/>
<proteinExistence type="inferred from homology"/>
<evidence type="ECO:0000256" key="5">
    <source>
        <dbReference type="ARBA" id="ARBA00023015"/>
    </source>
</evidence>
<dbReference type="GO" id="GO:0045892">
    <property type="term" value="P:negative regulation of DNA-templated transcription"/>
    <property type="evidence" value="ECO:0007669"/>
    <property type="project" value="InterPro"/>
</dbReference>
<keyword evidence="12" id="KW-0282">Flagellum</keyword>
<keyword evidence="4" id="KW-1005">Bacterial flagellum biogenesis</keyword>
<feature type="compositionally biased region" description="Polar residues" evidence="9">
    <location>
        <begin position="1"/>
        <end position="17"/>
    </location>
</feature>
<dbReference type="RefSeq" id="WP_052897816.1">
    <property type="nucleotide sequence ID" value="NZ_JRXE01000004.1"/>
</dbReference>
<dbReference type="InterPro" id="IPR031316">
    <property type="entry name" value="FlgM_C"/>
</dbReference>
<dbReference type="InterPro" id="IPR035890">
    <property type="entry name" value="Anti-sigma-28_factor_FlgM_sf"/>
</dbReference>
<evidence type="ECO:0000256" key="2">
    <source>
        <dbReference type="ARBA" id="ARBA00017823"/>
    </source>
</evidence>
<keyword evidence="6" id="KW-0804">Transcription</keyword>
<evidence type="ECO:0000256" key="8">
    <source>
        <dbReference type="ARBA" id="ARBA00030117"/>
    </source>
</evidence>
<dbReference type="EMBL" id="JRXE01000004">
    <property type="protein sequence ID" value="KOC91796.1"/>
    <property type="molecule type" value="Genomic_DNA"/>
</dbReference>
<evidence type="ECO:0000256" key="4">
    <source>
        <dbReference type="ARBA" id="ARBA00022795"/>
    </source>
</evidence>
<reference evidence="13 14" key="1">
    <citation type="journal article" date="2015" name="Int. J. Syst. Evol. Microbiol.">
        <title>Erwinia iniecta sp. nov., isolated from Russian wheat aphids (Diuraphis noxia).</title>
        <authorList>
            <person name="Campillo T."/>
            <person name="Luna E."/>
            <person name="Portier P."/>
            <person name="Fischer-Le Saux M."/>
            <person name="Lapitan N."/>
            <person name="Tisserat N.A."/>
            <person name="Leach J.E."/>
        </authorList>
    </citation>
    <scope>NUCLEOTIDE SEQUENCE [LARGE SCALE GENOMIC DNA]</scope>
    <source>
        <strain evidence="11 14">B120</strain>
        <strain evidence="12 13">B149</strain>
    </source>
</reference>
<evidence type="ECO:0000313" key="11">
    <source>
        <dbReference type="EMBL" id="KOC91796.1"/>
    </source>
</evidence>
<feature type="region of interest" description="Disordered" evidence="9">
    <location>
        <begin position="1"/>
        <end position="55"/>
    </location>
</feature>
<protein>
    <recommendedName>
        <fullName evidence="2">Negative regulator of flagellin synthesis</fullName>
    </recommendedName>
    <alternativeName>
        <fullName evidence="8">Anti-sigma-28 factor</fullName>
    </alternativeName>
</protein>
<comment type="similarity">
    <text evidence="1">Belongs to the FlgM family.</text>
</comment>
<gene>
    <name evidence="11" type="ORF">NG42_03260</name>
    <name evidence="12" type="ORF">NG43_02455</name>
</gene>
<dbReference type="OrthoDB" id="7062942at2"/>
<evidence type="ECO:0000313" key="12">
    <source>
        <dbReference type="EMBL" id="KOC95076.1"/>
    </source>
</evidence>
<dbReference type="Proteomes" id="UP000037088">
    <property type="component" value="Unassembled WGS sequence"/>
</dbReference>
<evidence type="ECO:0000313" key="13">
    <source>
        <dbReference type="Proteomes" id="UP000036851"/>
    </source>
</evidence>
<evidence type="ECO:0000313" key="14">
    <source>
        <dbReference type="Proteomes" id="UP000037088"/>
    </source>
</evidence>
<comment type="function">
    <text evidence="7">Responsible for the coupling of flagellin expression to flagellar assembly by preventing expression of the flagellin genes when a component of the middle class of proteins is defective. It negatively regulates flagellar genes by inhibiting the activity of FliA by directly binding to FliA.</text>
</comment>
<evidence type="ECO:0000259" key="10">
    <source>
        <dbReference type="Pfam" id="PF04316"/>
    </source>
</evidence>
<evidence type="ECO:0000256" key="1">
    <source>
        <dbReference type="ARBA" id="ARBA00005322"/>
    </source>
</evidence>
<keyword evidence="12" id="KW-0966">Cell projection</keyword>
<dbReference type="Proteomes" id="UP000036851">
    <property type="component" value="Unassembled WGS sequence"/>
</dbReference>
<dbReference type="STRING" id="1560201.NG42_03260"/>
<sequence>MSIDRTQATKPVSTVQPRETHDAATSKVRQSESAKTSEAGTQVKLSDAQSQLMKPGSQDINLARVEQLKSAIRNGELKMDSGKIADALIQETKDYLQGN</sequence>
<keyword evidence="5" id="KW-0805">Transcription regulation</keyword>
<dbReference type="GO" id="GO:0044781">
    <property type="term" value="P:bacterial-type flagellum organization"/>
    <property type="evidence" value="ECO:0007669"/>
    <property type="project" value="UniProtKB-KW"/>
</dbReference>
<feature type="domain" description="Anti-sigma-28 factor FlgM C-terminal" evidence="10">
    <location>
        <begin position="42"/>
        <end position="90"/>
    </location>
</feature>
<dbReference type="Pfam" id="PF04316">
    <property type="entry name" value="FlgM"/>
    <property type="match status" value="1"/>
</dbReference>
<keyword evidence="14" id="KW-1185">Reference proteome</keyword>
<evidence type="ECO:0000256" key="9">
    <source>
        <dbReference type="SAM" id="MobiDB-lite"/>
    </source>
</evidence>
<keyword evidence="12" id="KW-0969">Cilium</keyword>
<evidence type="ECO:0000256" key="6">
    <source>
        <dbReference type="ARBA" id="ARBA00023163"/>
    </source>
</evidence>
<evidence type="ECO:0000256" key="3">
    <source>
        <dbReference type="ARBA" id="ARBA00022491"/>
    </source>
</evidence>
<dbReference type="InterPro" id="IPR007412">
    <property type="entry name" value="FlgM"/>
</dbReference>
<dbReference type="SUPFAM" id="SSF101498">
    <property type="entry name" value="Anti-sigma factor FlgM"/>
    <property type="match status" value="1"/>
</dbReference>
<comment type="caution">
    <text evidence="12">The sequence shown here is derived from an EMBL/GenBank/DDBJ whole genome shotgun (WGS) entry which is preliminary data.</text>
</comment>
<dbReference type="PATRIC" id="fig|1560201.3.peg.698"/>
<accession>A0A0L7TIJ9</accession>
<keyword evidence="3" id="KW-0678">Repressor</keyword>
<name>A0A0L7TIJ9_9GAMM</name>
<organism evidence="12 13">
    <name type="scientific">Winslowiella iniecta</name>
    <dbReference type="NCBI Taxonomy" id="1560201"/>
    <lineage>
        <taxon>Bacteria</taxon>
        <taxon>Pseudomonadati</taxon>
        <taxon>Pseudomonadota</taxon>
        <taxon>Gammaproteobacteria</taxon>
        <taxon>Enterobacterales</taxon>
        <taxon>Erwiniaceae</taxon>
        <taxon>Winslowiella</taxon>
    </lineage>
</organism>
<dbReference type="EMBL" id="JRXF01000002">
    <property type="protein sequence ID" value="KOC95076.1"/>
    <property type="molecule type" value="Genomic_DNA"/>
</dbReference>
<feature type="compositionally biased region" description="Basic and acidic residues" evidence="9">
    <location>
        <begin position="18"/>
        <end position="32"/>
    </location>
</feature>